<proteinExistence type="predicted"/>
<keyword evidence="4" id="KW-0597">Phosphoprotein</keyword>
<comment type="caution">
    <text evidence="14">The sequence shown here is derived from an EMBL/GenBank/DDBJ whole genome shotgun (WGS) entry which is preliminary data.</text>
</comment>
<keyword evidence="10 11" id="KW-0472">Membrane</keyword>
<dbReference type="SUPFAM" id="SSF55874">
    <property type="entry name" value="ATPase domain of HSP90 chaperone/DNA topoisomerase II/histidine kinase"/>
    <property type="match status" value="1"/>
</dbReference>
<evidence type="ECO:0000256" key="10">
    <source>
        <dbReference type="ARBA" id="ARBA00023136"/>
    </source>
</evidence>
<organism evidence="14 15">
    <name type="scientific">Parvularcula lutaonensis</name>
    <dbReference type="NCBI Taxonomy" id="491923"/>
    <lineage>
        <taxon>Bacteria</taxon>
        <taxon>Pseudomonadati</taxon>
        <taxon>Pseudomonadota</taxon>
        <taxon>Alphaproteobacteria</taxon>
        <taxon>Parvularculales</taxon>
        <taxon>Parvularculaceae</taxon>
        <taxon>Parvularcula</taxon>
    </lineage>
</organism>
<dbReference type="EC" id="2.7.13.3" evidence="3"/>
<evidence type="ECO:0000256" key="11">
    <source>
        <dbReference type="SAM" id="Phobius"/>
    </source>
</evidence>
<dbReference type="Pfam" id="PF02518">
    <property type="entry name" value="HATPase_c"/>
    <property type="match status" value="1"/>
</dbReference>
<accession>A0ABV7MBG2</accession>
<sequence length="557" mass="60040">MGATLTQPADRPAPIRTTRLKRSRFSRSRFSGALLIGNTLGLILLTFGALGLMAYRDGLLDARLELVERQAVLARAAVSENGLGSCGSRSCLRDPLAALVVMEEAAAGFDGRVALYAVDGGVASFVAETTDKNGGAPVAVPIPEKLPSGAMHQVMGRSLSEWVEHFLFELPIRERISDLDRDAEAERIARGLGGAPKALRRKQDGTLVASVSLPVVEDGQLRGVLIAESDRIDVVSHRVRKAMLPIAFLTFGLASFSALTLTAAVSRPLRQLAYAAEKVRSSVGRAGQVRIPDFDQRRDEVGRLSRAFRAMTQALVDRIESIDSFAADVSHELKNPLTSIKSAIETMDKCKTDEQRARLLEVIANDVERMDRLISDISSASRLDAQLATETREVISLAKLIGDIVGSYRAVTSAGGPQVNFWDDLEGEDSRVFAAPAALGRVIRNLIDNAVSFSPQNAAVSVALEKSRQARQHCVLVTVTDEGPGVPPENLESIFDRFYTTSRPEGATFGSNSGLGLAIARQIVESHGGRIWAENVSVENGGARFCVEIPLHRSPAR</sequence>
<comment type="catalytic activity">
    <reaction evidence="1">
        <text>ATP + protein L-histidine = ADP + protein N-phospho-L-histidine.</text>
        <dbReference type="EC" id="2.7.13.3"/>
    </reaction>
</comment>
<dbReference type="InterPro" id="IPR003594">
    <property type="entry name" value="HATPase_dom"/>
</dbReference>
<evidence type="ECO:0000256" key="7">
    <source>
        <dbReference type="ARBA" id="ARBA00022777"/>
    </source>
</evidence>
<dbReference type="InterPro" id="IPR004358">
    <property type="entry name" value="Sig_transdc_His_kin-like_C"/>
</dbReference>
<protein>
    <recommendedName>
        <fullName evidence="3">histidine kinase</fullName>
        <ecNumber evidence="3">2.7.13.3</ecNumber>
    </recommendedName>
</protein>
<evidence type="ECO:0000256" key="3">
    <source>
        <dbReference type="ARBA" id="ARBA00012438"/>
    </source>
</evidence>
<dbReference type="InterPro" id="IPR003661">
    <property type="entry name" value="HisK_dim/P_dom"/>
</dbReference>
<dbReference type="SMART" id="SM00388">
    <property type="entry name" value="HisKA"/>
    <property type="match status" value="1"/>
</dbReference>
<dbReference type="GO" id="GO:0016301">
    <property type="term" value="F:kinase activity"/>
    <property type="evidence" value="ECO:0007669"/>
    <property type="project" value="UniProtKB-KW"/>
</dbReference>
<dbReference type="Proteomes" id="UP001595607">
    <property type="component" value="Unassembled WGS sequence"/>
</dbReference>
<evidence type="ECO:0000256" key="6">
    <source>
        <dbReference type="ARBA" id="ARBA00022692"/>
    </source>
</evidence>
<keyword evidence="6 11" id="KW-0812">Transmembrane</keyword>
<name>A0ABV7MBG2_9PROT</name>
<dbReference type="SUPFAM" id="SSF47384">
    <property type="entry name" value="Homodimeric domain of signal transducing histidine kinase"/>
    <property type="match status" value="1"/>
</dbReference>
<dbReference type="SMART" id="SM00387">
    <property type="entry name" value="HATPase_c"/>
    <property type="match status" value="1"/>
</dbReference>
<comment type="subcellular location">
    <subcellularLocation>
        <location evidence="2">Membrane</location>
    </subcellularLocation>
</comment>
<evidence type="ECO:0000256" key="4">
    <source>
        <dbReference type="ARBA" id="ARBA00022553"/>
    </source>
</evidence>
<evidence type="ECO:0000313" key="14">
    <source>
        <dbReference type="EMBL" id="MFC3302029.1"/>
    </source>
</evidence>
<evidence type="ECO:0000256" key="9">
    <source>
        <dbReference type="ARBA" id="ARBA00023012"/>
    </source>
</evidence>
<evidence type="ECO:0000259" key="13">
    <source>
        <dbReference type="PROSITE" id="PS50885"/>
    </source>
</evidence>
<dbReference type="RefSeq" id="WP_189574143.1">
    <property type="nucleotide sequence ID" value="NZ_BMXU01000001.1"/>
</dbReference>
<dbReference type="PANTHER" id="PTHR45436:SF5">
    <property type="entry name" value="SENSOR HISTIDINE KINASE TRCS"/>
    <property type="match status" value="1"/>
</dbReference>
<dbReference type="Gene3D" id="3.30.565.10">
    <property type="entry name" value="Histidine kinase-like ATPase, C-terminal domain"/>
    <property type="match status" value="1"/>
</dbReference>
<feature type="transmembrane region" description="Helical" evidence="11">
    <location>
        <begin position="30"/>
        <end position="55"/>
    </location>
</feature>
<dbReference type="EMBL" id="JBHRVA010000002">
    <property type="protein sequence ID" value="MFC3302029.1"/>
    <property type="molecule type" value="Genomic_DNA"/>
</dbReference>
<dbReference type="PROSITE" id="PS50885">
    <property type="entry name" value="HAMP"/>
    <property type="match status" value="1"/>
</dbReference>
<dbReference type="PROSITE" id="PS50109">
    <property type="entry name" value="HIS_KIN"/>
    <property type="match status" value="1"/>
</dbReference>
<dbReference type="InterPro" id="IPR036890">
    <property type="entry name" value="HATPase_C_sf"/>
</dbReference>
<reference evidence="15" key="1">
    <citation type="journal article" date="2019" name="Int. J. Syst. Evol. Microbiol.">
        <title>The Global Catalogue of Microorganisms (GCM) 10K type strain sequencing project: providing services to taxonomists for standard genome sequencing and annotation.</title>
        <authorList>
            <consortium name="The Broad Institute Genomics Platform"/>
            <consortium name="The Broad Institute Genome Sequencing Center for Infectious Disease"/>
            <person name="Wu L."/>
            <person name="Ma J."/>
        </authorList>
    </citation>
    <scope>NUCLEOTIDE SEQUENCE [LARGE SCALE GENOMIC DNA]</scope>
    <source>
        <strain evidence="15">KCTC 22245</strain>
    </source>
</reference>
<feature type="domain" description="HAMP" evidence="13">
    <location>
        <begin position="263"/>
        <end position="320"/>
    </location>
</feature>
<feature type="domain" description="Histidine kinase" evidence="12">
    <location>
        <begin position="328"/>
        <end position="553"/>
    </location>
</feature>
<dbReference type="Gene3D" id="1.10.287.130">
    <property type="match status" value="1"/>
</dbReference>
<keyword evidence="9" id="KW-0902">Two-component regulatory system</keyword>
<dbReference type="CDD" id="cd00082">
    <property type="entry name" value="HisKA"/>
    <property type="match status" value="1"/>
</dbReference>
<dbReference type="InterPro" id="IPR005467">
    <property type="entry name" value="His_kinase_dom"/>
</dbReference>
<keyword evidence="15" id="KW-1185">Reference proteome</keyword>
<keyword evidence="5" id="KW-0808">Transferase</keyword>
<dbReference type="InterPro" id="IPR036097">
    <property type="entry name" value="HisK_dim/P_sf"/>
</dbReference>
<evidence type="ECO:0000256" key="5">
    <source>
        <dbReference type="ARBA" id="ARBA00022679"/>
    </source>
</evidence>
<evidence type="ECO:0000256" key="2">
    <source>
        <dbReference type="ARBA" id="ARBA00004370"/>
    </source>
</evidence>
<dbReference type="Gene3D" id="6.10.340.10">
    <property type="match status" value="1"/>
</dbReference>
<keyword evidence="7 14" id="KW-0418">Kinase</keyword>
<dbReference type="Pfam" id="PF00672">
    <property type="entry name" value="HAMP"/>
    <property type="match status" value="1"/>
</dbReference>
<dbReference type="Pfam" id="PF00512">
    <property type="entry name" value="HisKA"/>
    <property type="match status" value="1"/>
</dbReference>
<keyword evidence="8 11" id="KW-1133">Transmembrane helix</keyword>
<evidence type="ECO:0000256" key="1">
    <source>
        <dbReference type="ARBA" id="ARBA00000085"/>
    </source>
</evidence>
<dbReference type="PANTHER" id="PTHR45436">
    <property type="entry name" value="SENSOR HISTIDINE KINASE YKOH"/>
    <property type="match status" value="1"/>
</dbReference>
<evidence type="ECO:0000256" key="8">
    <source>
        <dbReference type="ARBA" id="ARBA00022989"/>
    </source>
</evidence>
<dbReference type="InterPro" id="IPR003660">
    <property type="entry name" value="HAMP_dom"/>
</dbReference>
<dbReference type="InterPro" id="IPR050428">
    <property type="entry name" value="TCS_sensor_his_kinase"/>
</dbReference>
<dbReference type="CDD" id="cd06225">
    <property type="entry name" value="HAMP"/>
    <property type="match status" value="1"/>
</dbReference>
<dbReference type="PRINTS" id="PR00344">
    <property type="entry name" value="BCTRLSENSOR"/>
</dbReference>
<gene>
    <name evidence="14" type="ORF">ACFONP_04715</name>
</gene>
<evidence type="ECO:0000313" key="15">
    <source>
        <dbReference type="Proteomes" id="UP001595607"/>
    </source>
</evidence>
<evidence type="ECO:0000259" key="12">
    <source>
        <dbReference type="PROSITE" id="PS50109"/>
    </source>
</evidence>
<dbReference type="SMART" id="SM00304">
    <property type="entry name" value="HAMP"/>
    <property type="match status" value="1"/>
</dbReference>